<name>L1L874_9ACTN</name>
<feature type="region of interest" description="Disordered" evidence="1">
    <location>
        <begin position="1"/>
        <end position="27"/>
    </location>
</feature>
<keyword evidence="3" id="KW-1185">Reference proteome</keyword>
<evidence type="ECO:0000256" key="1">
    <source>
        <dbReference type="SAM" id="MobiDB-lite"/>
    </source>
</evidence>
<proteinExistence type="predicted"/>
<dbReference type="AlphaFoldDB" id="L1L874"/>
<comment type="caution">
    <text evidence="2">The sequence shown here is derived from an EMBL/GenBank/DDBJ whole genome shotgun (WGS) entry which is preliminary data.</text>
</comment>
<accession>L1L874</accession>
<organism evidence="2 3">
    <name type="scientific">Streptomyces ipomoeae 91-03</name>
    <dbReference type="NCBI Taxonomy" id="698759"/>
    <lineage>
        <taxon>Bacteria</taxon>
        <taxon>Bacillati</taxon>
        <taxon>Actinomycetota</taxon>
        <taxon>Actinomycetes</taxon>
        <taxon>Kitasatosporales</taxon>
        <taxon>Streptomycetaceae</taxon>
        <taxon>Streptomyces</taxon>
    </lineage>
</organism>
<evidence type="ECO:0000313" key="2">
    <source>
        <dbReference type="EMBL" id="EKX69246.1"/>
    </source>
</evidence>
<protein>
    <submittedName>
        <fullName evidence="2">Uncharacterized protein</fullName>
    </submittedName>
</protein>
<gene>
    <name evidence="2" type="ORF">STRIP9103_07930</name>
</gene>
<reference evidence="2 3" key="1">
    <citation type="submission" date="2012-11" db="EMBL/GenBank/DDBJ databases">
        <authorList>
            <person name="Huguet-Tapia J.C."/>
            <person name="Durkin A.S."/>
            <person name="Pettis G.S."/>
            <person name="Badger J.H."/>
        </authorList>
    </citation>
    <scope>NUCLEOTIDE SEQUENCE [LARGE SCALE GENOMIC DNA]</scope>
    <source>
        <strain evidence="2 3">91-03</strain>
    </source>
</reference>
<dbReference type="PATRIC" id="fig|698759.3.peg.220"/>
<dbReference type="EMBL" id="AEJC01000017">
    <property type="protein sequence ID" value="EKX69246.1"/>
    <property type="molecule type" value="Genomic_DNA"/>
</dbReference>
<evidence type="ECO:0000313" key="3">
    <source>
        <dbReference type="Proteomes" id="UP000010411"/>
    </source>
</evidence>
<sequence>MPGIPVSGDPVTVLDAERRGQPLGRGNVEVGMRARNPVLTFGRFA</sequence>
<dbReference type="Proteomes" id="UP000010411">
    <property type="component" value="Unassembled WGS sequence"/>
</dbReference>